<organism evidence="1 2">
    <name type="scientific">Mycetohabitans rhizoxinica (strain DSM 19002 / CIP 109453 / HKI 454)</name>
    <name type="common">Paraburkholderia rhizoxinica</name>
    <dbReference type="NCBI Taxonomy" id="882378"/>
    <lineage>
        <taxon>Bacteria</taxon>
        <taxon>Pseudomonadati</taxon>
        <taxon>Pseudomonadota</taxon>
        <taxon>Betaproteobacteria</taxon>
        <taxon>Burkholderiales</taxon>
        <taxon>Burkholderiaceae</taxon>
        <taxon>Mycetohabitans</taxon>
    </lineage>
</organism>
<accession>E5AN17</accession>
<proteinExistence type="predicted"/>
<dbReference type="HOGENOM" id="CLU_3355083_0_0_4"/>
<name>E5AN17_MYCRK</name>
<dbReference type="KEGG" id="brh:RBRH_00909"/>
<dbReference type="AlphaFoldDB" id="E5AN17"/>
<evidence type="ECO:0000313" key="2">
    <source>
        <dbReference type="Proteomes" id="UP000007437"/>
    </source>
</evidence>
<sequence>MAHDWKDRLERVIGYIVTGRPIRRFCYYSIELWHST</sequence>
<dbReference type="EMBL" id="FR687359">
    <property type="protein sequence ID" value="CBW74098.1"/>
    <property type="molecule type" value="Genomic_DNA"/>
</dbReference>
<gene>
    <name evidence="1" type="ordered locus">RBRH_00909</name>
</gene>
<dbReference type="Proteomes" id="UP000007437">
    <property type="component" value="Chromosome"/>
</dbReference>
<protein>
    <submittedName>
        <fullName evidence="1">Uncharacterized protein</fullName>
    </submittedName>
</protein>
<dbReference type="STRING" id="882378.RBRH_00909"/>
<evidence type="ECO:0000313" key="1">
    <source>
        <dbReference type="EMBL" id="CBW74098.1"/>
    </source>
</evidence>
<reference evidence="1 2" key="1">
    <citation type="journal article" date="2011" name="J. Bacteriol.">
        <title>Complete genome sequence of Burkholderia rhizoxinica, an endosymbiont of Rhizopus microsporus.</title>
        <authorList>
            <person name="Lackner G."/>
            <person name="Moebius N."/>
            <person name="Partida-Martinez L."/>
            <person name="Hertweck C."/>
        </authorList>
    </citation>
    <scope>NUCLEOTIDE SEQUENCE [LARGE SCALE GENOMIC DNA]</scope>
    <source>
        <strain evidence="2">DSM 19002 / CIP 109453 / HKI 454</strain>
    </source>
</reference>